<evidence type="ECO:0008006" key="4">
    <source>
        <dbReference type="Google" id="ProtNLM"/>
    </source>
</evidence>
<proteinExistence type="predicted"/>
<evidence type="ECO:0000313" key="2">
    <source>
        <dbReference type="EMBL" id="CAK9271391.1"/>
    </source>
</evidence>
<evidence type="ECO:0000313" key="3">
    <source>
        <dbReference type="Proteomes" id="UP001497444"/>
    </source>
</evidence>
<dbReference type="Proteomes" id="UP001497444">
    <property type="component" value="Chromosome 4"/>
</dbReference>
<reference evidence="2" key="1">
    <citation type="submission" date="2024-02" db="EMBL/GenBank/DDBJ databases">
        <authorList>
            <consortium name="ELIXIR-Norway"/>
            <consortium name="Elixir Norway"/>
        </authorList>
    </citation>
    <scope>NUCLEOTIDE SEQUENCE</scope>
</reference>
<feature type="region of interest" description="Disordered" evidence="1">
    <location>
        <begin position="93"/>
        <end position="142"/>
    </location>
</feature>
<dbReference type="EMBL" id="OZ020099">
    <property type="protein sequence ID" value="CAK9271391.1"/>
    <property type="molecule type" value="Genomic_DNA"/>
</dbReference>
<sequence length="267" mass="29123">MASKLGEVLDIEAVDSYMKRPAGPMVTIEVREISKLARYIRIPSMAEGASATDTIRQRILYLGLPNQCRKCCKFEHHTRICNTNRFKPQEVLVHHSAPPPPPRANAGRAPNSRPPPQSATRASKSGPPTEAPPDSQTMGSGATHVEAKISMNCPPAPTQSISVIKPLIDNLMLGPDQWTSTSDDQKDQDMTELSKSPTRAKNKTRPEAERFTEGVFTPKVKLCFGIPGLISLQALAPEANANPFASLGEGNREAELCNKPHEDALER</sequence>
<feature type="region of interest" description="Disordered" evidence="1">
    <location>
        <begin position="175"/>
        <end position="207"/>
    </location>
</feature>
<protein>
    <recommendedName>
        <fullName evidence="4">Zinc knuckle CX2CX4HX4C domain-containing protein</fullName>
    </recommendedName>
</protein>
<gene>
    <name evidence="2" type="ORF">CSSPJE1EN1_LOCUS16869</name>
</gene>
<name>A0ABP0X058_9BRYO</name>
<keyword evidence="3" id="KW-1185">Reference proteome</keyword>
<evidence type="ECO:0000256" key="1">
    <source>
        <dbReference type="SAM" id="MobiDB-lite"/>
    </source>
</evidence>
<organism evidence="2 3">
    <name type="scientific">Sphagnum jensenii</name>
    <dbReference type="NCBI Taxonomy" id="128206"/>
    <lineage>
        <taxon>Eukaryota</taxon>
        <taxon>Viridiplantae</taxon>
        <taxon>Streptophyta</taxon>
        <taxon>Embryophyta</taxon>
        <taxon>Bryophyta</taxon>
        <taxon>Sphagnophytina</taxon>
        <taxon>Sphagnopsida</taxon>
        <taxon>Sphagnales</taxon>
        <taxon>Sphagnaceae</taxon>
        <taxon>Sphagnum</taxon>
    </lineage>
</organism>
<accession>A0ABP0X058</accession>